<gene>
    <name evidence="7" type="ORF">P5673_019146</name>
</gene>
<keyword evidence="4" id="KW-1015">Disulfide bond</keyword>
<evidence type="ECO:0000256" key="2">
    <source>
        <dbReference type="ARBA" id="ARBA00022801"/>
    </source>
</evidence>
<feature type="domain" description="Peptidase S1" evidence="6">
    <location>
        <begin position="11"/>
        <end position="260"/>
    </location>
</feature>
<reference evidence="7" key="1">
    <citation type="journal article" date="2023" name="G3 (Bethesda)">
        <title>Whole genome assembly and annotation of the endangered Caribbean coral Acropora cervicornis.</title>
        <authorList>
            <person name="Selwyn J.D."/>
            <person name="Vollmer S.V."/>
        </authorList>
    </citation>
    <scope>NUCLEOTIDE SEQUENCE</scope>
    <source>
        <strain evidence="7">K2</strain>
    </source>
</reference>
<keyword evidence="7" id="KW-0812">Transmembrane</keyword>
<proteinExistence type="predicted"/>
<dbReference type="SUPFAM" id="SSF50494">
    <property type="entry name" value="Trypsin-like serine proteases"/>
    <property type="match status" value="1"/>
</dbReference>
<dbReference type="InterPro" id="IPR001314">
    <property type="entry name" value="Peptidase_S1A"/>
</dbReference>
<dbReference type="CDD" id="cd00190">
    <property type="entry name" value="Tryp_SPc"/>
    <property type="match status" value="1"/>
</dbReference>
<evidence type="ECO:0000256" key="1">
    <source>
        <dbReference type="ARBA" id="ARBA00022670"/>
    </source>
</evidence>
<keyword evidence="7" id="KW-0472">Membrane</keyword>
<dbReference type="Proteomes" id="UP001249851">
    <property type="component" value="Unassembled WGS sequence"/>
</dbReference>
<dbReference type="PROSITE" id="PS50240">
    <property type="entry name" value="TRYPSIN_DOM"/>
    <property type="match status" value="1"/>
</dbReference>
<protein>
    <submittedName>
        <fullName evidence="7">Transmembrane protease serine 3</fullName>
    </submittedName>
</protein>
<dbReference type="GO" id="GO:0006508">
    <property type="term" value="P:proteolysis"/>
    <property type="evidence" value="ECO:0007669"/>
    <property type="project" value="UniProtKB-KW"/>
</dbReference>
<accession>A0AAD9V247</accession>
<evidence type="ECO:0000313" key="8">
    <source>
        <dbReference type="Proteomes" id="UP001249851"/>
    </source>
</evidence>
<dbReference type="FunFam" id="2.40.10.10:FF:000003">
    <property type="entry name" value="Transmembrane serine protease 3"/>
    <property type="match status" value="1"/>
</dbReference>
<keyword evidence="1 5" id="KW-0645">Protease</keyword>
<keyword evidence="8" id="KW-1185">Reference proteome</keyword>
<evidence type="ECO:0000256" key="3">
    <source>
        <dbReference type="ARBA" id="ARBA00022825"/>
    </source>
</evidence>
<dbReference type="InterPro" id="IPR018114">
    <property type="entry name" value="TRYPSIN_HIS"/>
</dbReference>
<dbReference type="PANTHER" id="PTHR24252">
    <property type="entry name" value="ACROSIN-RELATED"/>
    <property type="match status" value="1"/>
</dbReference>
<evidence type="ECO:0000259" key="6">
    <source>
        <dbReference type="PROSITE" id="PS50240"/>
    </source>
</evidence>
<evidence type="ECO:0000256" key="4">
    <source>
        <dbReference type="ARBA" id="ARBA00023157"/>
    </source>
</evidence>
<dbReference type="InterPro" id="IPR033116">
    <property type="entry name" value="TRYPSIN_SER"/>
</dbReference>
<dbReference type="InterPro" id="IPR001254">
    <property type="entry name" value="Trypsin_dom"/>
</dbReference>
<dbReference type="PROSITE" id="PS00135">
    <property type="entry name" value="TRYPSIN_SER"/>
    <property type="match status" value="1"/>
</dbReference>
<dbReference type="GO" id="GO:0004252">
    <property type="term" value="F:serine-type endopeptidase activity"/>
    <property type="evidence" value="ECO:0007669"/>
    <property type="project" value="InterPro"/>
</dbReference>
<dbReference type="InterPro" id="IPR009003">
    <property type="entry name" value="Peptidase_S1_PA"/>
</dbReference>
<evidence type="ECO:0000313" key="7">
    <source>
        <dbReference type="EMBL" id="KAK2558438.1"/>
    </source>
</evidence>
<dbReference type="InterPro" id="IPR043504">
    <property type="entry name" value="Peptidase_S1_PA_chymotrypsin"/>
</dbReference>
<name>A0AAD9V247_ACRCE</name>
<comment type="caution">
    <text evidence="7">The sequence shown here is derived from an EMBL/GenBank/DDBJ whole genome shotgun (WGS) entry which is preliminary data.</text>
</comment>
<keyword evidence="3 5" id="KW-0720">Serine protease</keyword>
<dbReference type="SMART" id="SM00020">
    <property type="entry name" value="Tryp_SPc"/>
    <property type="match status" value="1"/>
</dbReference>
<sequence length="260" mass="28830">MLCGKRNTSYVVRGNISSSRSWPWQVGIKFSNDAKILCGGSLINFGWVLTAAHCVYGLFRGESRDSDGCVSPRKAIKVILGEFDARNIDGYEVQKNISKICPHSDYNHITLDYDIALLRFESPLLAFNDTMSPICLPTASTNFPSGTYCWVTGFSKKRRTRRDTNLLRQAELPLQPLAYCKQQYPIHTITSRMLCAGFEDGNIDSCQGDSGGPLACQEIESGKFVQVGVVSWASACAQAGQPGVYTDVKYFLSWINETIH</sequence>
<reference evidence="7" key="2">
    <citation type="journal article" date="2023" name="Science">
        <title>Genomic signatures of disease resistance in endangered staghorn corals.</title>
        <authorList>
            <person name="Vollmer S.V."/>
            <person name="Selwyn J.D."/>
            <person name="Despard B.A."/>
            <person name="Roesel C.L."/>
        </authorList>
    </citation>
    <scope>NUCLEOTIDE SEQUENCE</scope>
    <source>
        <strain evidence="7">K2</strain>
    </source>
</reference>
<dbReference type="PANTHER" id="PTHR24252:SF7">
    <property type="entry name" value="HYALIN"/>
    <property type="match status" value="1"/>
</dbReference>
<dbReference type="Gene3D" id="2.40.10.10">
    <property type="entry name" value="Trypsin-like serine proteases"/>
    <property type="match status" value="1"/>
</dbReference>
<dbReference type="PRINTS" id="PR00722">
    <property type="entry name" value="CHYMOTRYPSIN"/>
</dbReference>
<dbReference type="PROSITE" id="PS00134">
    <property type="entry name" value="TRYPSIN_HIS"/>
    <property type="match status" value="1"/>
</dbReference>
<organism evidence="7 8">
    <name type="scientific">Acropora cervicornis</name>
    <name type="common">Staghorn coral</name>
    <dbReference type="NCBI Taxonomy" id="6130"/>
    <lineage>
        <taxon>Eukaryota</taxon>
        <taxon>Metazoa</taxon>
        <taxon>Cnidaria</taxon>
        <taxon>Anthozoa</taxon>
        <taxon>Hexacorallia</taxon>
        <taxon>Scleractinia</taxon>
        <taxon>Astrocoeniina</taxon>
        <taxon>Acroporidae</taxon>
        <taxon>Acropora</taxon>
    </lineage>
</organism>
<dbReference type="EMBL" id="JARQWQ010000044">
    <property type="protein sequence ID" value="KAK2558438.1"/>
    <property type="molecule type" value="Genomic_DNA"/>
</dbReference>
<dbReference type="Pfam" id="PF00089">
    <property type="entry name" value="Trypsin"/>
    <property type="match status" value="1"/>
</dbReference>
<dbReference type="AlphaFoldDB" id="A0AAD9V247"/>
<evidence type="ECO:0000256" key="5">
    <source>
        <dbReference type="RuleBase" id="RU363034"/>
    </source>
</evidence>
<keyword evidence="2 5" id="KW-0378">Hydrolase</keyword>